<comment type="caution">
    <text evidence="1">The sequence shown here is derived from an EMBL/GenBank/DDBJ whole genome shotgun (WGS) entry which is preliminary data.</text>
</comment>
<reference evidence="2" key="1">
    <citation type="journal article" date="2022" name="Mol. Ecol. Resour.">
        <title>The genomes of chicory, endive, great burdock and yacon provide insights into Asteraceae palaeo-polyploidization history and plant inulin production.</title>
        <authorList>
            <person name="Fan W."/>
            <person name="Wang S."/>
            <person name="Wang H."/>
            <person name="Wang A."/>
            <person name="Jiang F."/>
            <person name="Liu H."/>
            <person name="Zhao H."/>
            <person name="Xu D."/>
            <person name="Zhang Y."/>
        </authorList>
    </citation>
    <scope>NUCLEOTIDE SEQUENCE [LARGE SCALE GENOMIC DNA]</scope>
    <source>
        <strain evidence="2">cv. Yunnan</strain>
    </source>
</reference>
<dbReference type="Proteomes" id="UP001056120">
    <property type="component" value="Linkage Group LG20"/>
</dbReference>
<protein>
    <submittedName>
        <fullName evidence="1">Uncharacterized protein</fullName>
    </submittedName>
</protein>
<reference evidence="1 2" key="2">
    <citation type="journal article" date="2022" name="Mol. Ecol. Resour.">
        <title>The genomes of chicory, endive, great burdock and yacon provide insights into Asteraceae paleo-polyploidization history and plant inulin production.</title>
        <authorList>
            <person name="Fan W."/>
            <person name="Wang S."/>
            <person name="Wang H."/>
            <person name="Wang A."/>
            <person name="Jiang F."/>
            <person name="Liu H."/>
            <person name="Zhao H."/>
            <person name="Xu D."/>
            <person name="Zhang Y."/>
        </authorList>
    </citation>
    <scope>NUCLEOTIDE SEQUENCE [LARGE SCALE GENOMIC DNA]</scope>
    <source>
        <strain evidence="2">cv. Yunnan</strain>
        <tissue evidence="1">Leaves</tissue>
    </source>
</reference>
<evidence type="ECO:0000313" key="1">
    <source>
        <dbReference type="EMBL" id="KAI3742697.1"/>
    </source>
</evidence>
<proteinExistence type="predicted"/>
<name>A0ACB9D823_9ASTR</name>
<gene>
    <name evidence="1" type="ORF">L1987_60390</name>
</gene>
<accession>A0ACB9D823</accession>
<organism evidence="1 2">
    <name type="scientific">Smallanthus sonchifolius</name>
    <dbReference type="NCBI Taxonomy" id="185202"/>
    <lineage>
        <taxon>Eukaryota</taxon>
        <taxon>Viridiplantae</taxon>
        <taxon>Streptophyta</taxon>
        <taxon>Embryophyta</taxon>
        <taxon>Tracheophyta</taxon>
        <taxon>Spermatophyta</taxon>
        <taxon>Magnoliopsida</taxon>
        <taxon>eudicotyledons</taxon>
        <taxon>Gunneridae</taxon>
        <taxon>Pentapetalae</taxon>
        <taxon>asterids</taxon>
        <taxon>campanulids</taxon>
        <taxon>Asterales</taxon>
        <taxon>Asteraceae</taxon>
        <taxon>Asteroideae</taxon>
        <taxon>Heliantheae alliance</taxon>
        <taxon>Millerieae</taxon>
        <taxon>Smallanthus</taxon>
    </lineage>
</organism>
<dbReference type="EMBL" id="CM042037">
    <property type="protein sequence ID" value="KAI3742697.1"/>
    <property type="molecule type" value="Genomic_DNA"/>
</dbReference>
<keyword evidence="2" id="KW-1185">Reference proteome</keyword>
<sequence>MEACLICVLKLGGHRVKRELKIQSFLRAKKVNDRTRSFNNQTILRDKVGCFEWVANQDQVSGLMNTQGMSVLSVKVFKC</sequence>
<evidence type="ECO:0000313" key="2">
    <source>
        <dbReference type="Proteomes" id="UP001056120"/>
    </source>
</evidence>